<dbReference type="AlphaFoldDB" id="A0A2Z7BGR1"/>
<feature type="compositionally biased region" description="Basic and acidic residues" evidence="1">
    <location>
        <begin position="72"/>
        <end position="82"/>
    </location>
</feature>
<feature type="compositionally biased region" description="Polar residues" evidence="1">
    <location>
        <begin position="237"/>
        <end position="249"/>
    </location>
</feature>
<feature type="region of interest" description="Disordered" evidence="1">
    <location>
        <begin position="265"/>
        <end position="288"/>
    </location>
</feature>
<dbReference type="EMBL" id="KV006403">
    <property type="protein sequence ID" value="KZV32629.1"/>
    <property type="molecule type" value="Genomic_DNA"/>
</dbReference>
<feature type="compositionally biased region" description="Basic and acidic residues" evidence="1">
    <location>
        <begin position="277"/>
        <end position="288"/>
    </location>
</feature>
<reference evidence="2 3" key="1">
    <citation type="journal article" date="2015" name="Proc. Natl. Acad. Sci. U.S.A.">
        <title>The resurrection genome of Boea hygrometrica: A blueprint for survival of dehydration.</title>
        <authorList>
            <person name="Xiao L."/>
            <person name="Yang G."/>
            <person name="Zhang L."/>
            <person name="Yang X."/>
            <person name="Zhao S."/>
            <person name="Ji Z."/>
            <person name="Zhou Q."/>
            <person name="Hu M."/>
            <person name="Wang Y."/>
            <person name="Chen M."/>
            <person name="Xu Y."/>
            <person name="Jin H."/>
            <person name="Xiao X."/>
            <person name="Hu G."/>
            <person name="Bao F."/>
            <person name="Hu Y."/>
            <person name="Wan P."/>
            <person name="Li L."/>
            <person name="Deng X."/>
            <person name="Kuang T."/>
            <person name="Xiang C."/>
            <person name="Zhu J.K."/>
            <person name="Oliver M.J."/>
            <person name="He Y."/>
        </authorList>
    </citation>
    <scope>NUCLEOTIDE SEQUENCE [LARGE SCALE GENOMIC DNA]</scope>
    <source>
        <strain evidence="3">cv. XS01</strain>
    </source>
</reference>
<feature type="region of interest" description="Disordered" evidence="1">
    <location>
        <begin position="65"/>
        <end position="89"/>
    </location>
</feature>
<keyword evidence="3" id="KW-1185">Reference proteome</keyword>
<organism evidence="2 3">
    <name type="scientific">Dorcoceras hygrometricum</name>
    <dbReference type="NCBI Taxonomy" id="472368"/>
    <lineage>
        <taxon>Eukaryota</taxon>
        <taxon>Viridiplantae</taxon>
        <taxon>Streptophyta</taxon>
        <taxon>Embryophyta</taxon>
        <taxon>Tracheophyta</taxon>
        <taxon>Spermatophyta</taxon>
        <taxon>Magnoliopsida</taxon>
        <taxon>eudicotyledons</taxon>
        <taxon>Gunneridae</taxon>
        <taxon>Pentapetalae</taxon>
        <taxon>asterids</taxon>
        <taxon>lamiids</taxon>
        <taxon>Lamiales</taxon>
        <taxon>Gesneriaceae</taxon>
        <taxon>Didymocarpoideae</taxon>
        <taxon>Trichosporeae</taxon>
        <taxon>Loxocarpinae</taxon>
        <taxon>Dorcoceras</taxon>
    </lineage>
</organism>
<feature type="region of interest" description="Disordered" evidence="1">
    <location>
        <begin position="111"/>
        <end position="140"/>
    </location>
</feature>
<proteinExistence type="predicted"/>
<feature type="region of interest" description="Disordered" evidence="1">
    <location>
        <begin position="1"/>
        <end position="21"/>
    </location>
</feature>
<evidence type="ECO:0000313" key="3">
    <source>
        <dbReference type="Proteomes" id="UP000250235"/>
    </source>
</evidence>
<name>A0A2Z7BGR1_9LAMI</name>
<feature type="compositionally biased region" description="Basic and acidic residues" evidence="1">
    <location>
        <begin position="130"/>
        <end position="140"/>
    </location>
</feature>
<gene>
    <name evidence="2" type="ORF">F511_32520</name>
</gene>
<evidence type="ECO:0000256" key="1">
    <source>
        <dbReference type="SAM" id="MobiDB-lite"/>
    </source>
</evidence>
<protein>
    <submittedName>
        <fullName evidence="2">Calcium lipid binding protein</fullName>
    </submittedName>
</protein>
<dbReference type="Proteomes" id="UP000250235">
    <property type="component" value="Unassembled WGS sequence"/>
</dbReference>
<sequence>MAGTLPAGPPPGPSGSNVTNLASNRGLTREKQSLQVDAPAMLCRRDYLMVSAIVLSTPATTAGALPAGPLPAHEKTQQKLHESSNLPRHLTNQLVSKLVQPTAYGREAHTSHDYTTDSAGYHDSVTTLDSQHDDSADKSRLSDYQLIPQQIPREHNTNSSRMPTAFLAHDETQQKLPESSNLPRNLTNQLVSKLVQPTSYGREAHTSHEYTMYDQPVLKYKLRIRANTRRTRDNRLPKSSSGTGDTISRKSQITACYHHVAPLRPIDQASKNGTNRKALEIRTQRHQP</sequence>
<evidence type="ECO:0000313" key="2">
    <source>
        <dbReference type="EMBL" id="KZV32629.1"/>
    </source>
</evidence>
<accession>A0A2Z7BGR1</accession>
<feature type="region of interest" description="Disordered" evidence="1">
    <location>
        <begin position="228"/>
        <end position="249"/>
    </location>
</feature>